<evidence type="ECO:0000256" key="5">
    <source>
        <dbReference type="SAM" id="MobiDB-lite"/>
    </source>
</evidence>
<dbReference type="InterPro" id="IPR007527">
    <property type="entry name" value="Znf_SWIM"/>
</dbReference>
<comment type="caution">
    <text evidence="7">The sequence shown here is derived from an EMBL/GenBank/DDBJ whole genome shotgun (WGS) entry which is preliminary data.</text>
</comment>
<feature type="compositionally biased region" description="Basic and acidic residues" evidence="5">
    <location>
        <begin position="11"/>
        <end position="26"/>
    </location>
</feature>
<dbReference type="AlphaFoldDB" id="A0A834W8W8"/>
<name>A0A834W8W8_9FABA</name>
<evidence type="ECO:0000256" key="2">
    <source>
        <dbReference type="ARBA" id="ARBA00022771"/>
    </source>
</evidence>
<organism evidence="7 8">
    <name type="scientific">Senna tora</name>
    <dbReference type="NCBI Taxonomy" id="362788"/>
    <lineage>
        <taxon>Eukaryota</taxon>
        <taxon>Viridiplantae</taxon>
        <taxon>Streptophyta</taxon>
        <taxon>Embryophyta</taxon>
        <taxon>Tracheophyta</taxon>
        <taxon>Spermatophyta</taxon>
        <taxon>Magnoliopsida</taxon>
        <taxon>eudicotyledons</taxon>
        <taxon>Gunneridae</taxon>
        <taxon>Pentapetalae</taxon>
        <taxon>rosids</taxon>
        <taxon>fabids</taxon>
        <taxon>Fabales</taxon>
        <taxon>Fabaceae</taxon>
        <taxon>Caesalpinioideae</taxon>
        <taxon>Cassia clade</taxon>
        <taxon>Senna</taxon>
    </lineage>
</organism>
<evidence type="ECO:0000259" key="6">
    <source>
        <dbReference type="PROSITE" id="PS50966"/>
    </source>
</evidence>
<keyword evidence="2 4" id="KW-0863">Zinc-finger</keyword>
<evidence type="ECO:0000313" key="8">
    <source>
        <dbReference type="Proteomes" id="UP000634136"/>
    </source>
</evidence>
<evidence type="ECO:0000256" key="3">
    <source>
        <dbReference type="ARBA" id="ARBA00022833"/>
    </source>
</evidence>
<evidence type="ECO:0000256" key="1">
    <source>
        <dbReference type="ARBA" id="ARBA00022723"/>
    </source>
</evidence>
<dbReference type="Proteomes" id="UP000634136">
    <property type="component" value="Unassembled WGS sequence"/>
</dbReference>
<accession>A0A834W8W8</accession>
<dbReference type="InterPro" id="IPR006564">
    <property type="entry name" value="Znf_PMZ"/>
</dbReference>
<keyword evidence="8" id="KW-1185">Reference proteome</keyword>
<proteinExistence type="predicted"/>
<feature type="region of interest" description="Disordered" evidence="5">
    <location>
        <begin position="1"/>
        <end position="28"/>
    </location>
</feature>
<dbReference type="PROSITE" id="PS50966">
    <property type="entry name" value="ZF_SWIM"/>
    <property type="match status" value="1"/>
</dbReference>
<gene>
    <name evidence="7" type="ORF">G2W53_035082</name>
</gene>
<dbReference type="EMBL" id="JAAIUW010000011">
    <property type="protein sequence ID" value="KAF7808339.1"/>
    <property type="molecule type" value="Genomic_DNA"/>
</dbReference>
<evidence type="ECO:0000256" key="4">
    <source>
        <dbReference type="PROSITE-ProRule" id="PRU00325"/>
    </source>
</evidence>
<reference evidence="7" key="1">
    <citation type="submission" date="2020-09" db="EMBL/GenBank/DDBJ databases">
        <title>Genome-Enabled Discovery of Anthraquinone Biosynthesis in Senna tora.</title>
        <authorList>
            <person name="Kang S.-H."/>
            <person name="Pandey R.P."/>
            <person name="Lee C.-M."/>
            <person name="Sim J.-S."/>
            <person name="Jeong J.-T."/>
            <person name="Choi B.-S."/>
            <person name="Jung M."/>
            <person name="Ginzburg D."/>
            <person name="Zhao K."/>
            <person name="Won S.Y."/>
            <person name="Oh T.-J."/>
            <person name="Yu Y."/>
            <person name="Kim N.-H."/>
            <person name="Lee O.R."/>
            <person name="Lee T.-H."/>
            <person name="Bashyal P."/>
            <person name="Kim T.-S."/>
            <person name="Lee W.-H."/>
            <person name="Kawkins C."/>
            <person name="Kim C.-K."/>
            <person name="Kim J.S."/>
            <person name="Ahn B.O."/>
            <person name="Rhee S.Y."/>
            <person name="Sohng J.K."/>
        </authorList>
    </citation>
    <scope>NUCLEOTIDE SEQUENCE</scope>
    <source>
        <tissue evidence="7">Leaf</tissue>
    </source>
</reference>
<feature type="domain" description="SWIM-type" evidence="6">
    <location>
        <begin position="32"/>
        <end position="66"/>
    </location>
</feature>
<keyword evidence="3" id="KW-0862">Zinc</keyword>
<dbReference type="GO" id="GO:0008270">
    <property type="term" value="F:zinc ion binding"/>
    <property type="evidence" value="ECO:0007669"/>
    <property type="project" value="UniProtKB-KW"/>
</dbReference>
<dbReference type="Pfam" id="PF04434">
    <property type="entry name" value="SWIM"/>
    <property type="match status" value="1"/>
</dbReference>
<sequence>MGGMRFEDDDNVKYHSESPDHWPLSEDERETTEVVVDIGAATCSCNSWDIIRIPCEHPVACLAYNKLKAEDYVDQYYSVET</sequence>
<dbReference type="SMART" id="SM00575">
    <property type="entry name" value="ZnF_PMZ"/>
    <property type="match status" value="1"/>
</dbReference>
<protein>
    <recommendedName>
        <fullName evidence="6">SWIM-type domain-containing protein</fullName>
    </recommendedName>
</protein>
<keyword evidence="1" id="KW-0479">Metal-binding</keyword>
<evidence type="ECO:0000313" key="7">
    <source>
        <dbReference type="EMBL" id="KAF7808339.1"/>
    </source>
</evidence>